<keyword evidence="2" id="KW-1185">Reference proteome</keyword>
<organism evidence="1 2">
    <name type="scientific">Catharanthus roseus</name>
    <name type="common">Madagascar periwinkle</name>
    <name type="synonym">Vinca rosea</name>
    <dbReference type="NCBI Taxonomy" id="4058"/>
    <lineage>
        <taxon>Eukaryota</taxon>
        <taxon>Viridiplantae</taxon>
        <taxon>Streptophyta</taxon>
        <taxon>Embryophyta</taxon>
        <taxon>Tracheophyta</taxon>
        <taxon>Spermatophyta</taxon>
        <taxon>Magnoliopsida</taxon>
        <taxon>eudicotyledons</taxon>
        <taxon>Gunneridae</taxon>
        <taxon>Pentapetalae</taxon>
        <taxon>asterids</taxon>
        <taxon>lamiids</taxon>
        <taxon>Gentianales</taxon>
        <taxon>Apocynaceae</taxon>
        <taxon>Rauvolfioideae</taxon>
        <taxon>Vinceae</taxon>
        <taxon>Catharanthinae</taxon>
        <taxon>Catharanthus</taxon>
    </lineage>
</organism>
<gene>
    <name evidence="1" type="ORF">M9H77_09619</name>
</gene>
<comment type="caution">
    <text evidence="1">The sequence shown here is derived from an EMBL/GenBank/DDBJ whole genome shotgun (WGS) entry which is preliminary data.</text>
</comment>
<dbReference type="EMBL" id="CM044702">
    <property type="protein sequence ID" value="KAI5678669.1"/>
    <property type="molecule type" value="Genomic_DNA"/>
</dbReference>
<protein>
    <submittedName>
        <fullName evidence="1">Uncharacterized protein</fullName>
    </submittedName>
</protein>
<dbReference type="Proteomes" id="UP001060085">
    <property type="component" value="Linkage Group LG02"/>
</dbReference>
<evidence type="ECO:0000313" key="1">
    <source>
        <dbReference type="EMBL" id="KAI5678669.1"/>
    </source>
</evidence>
<name>A0ACC0C1B3_CATRO</name>
<reference evidence="2" key="1">
    <citation type="journal article" date="2023" name="Nat. Plants">
        <title>Single-cell RNA sequencing provides a high-resolution roadmap for understanding the multicellular compartmentation of specialized metabolism.</title>
        <authorList>
            <person name="Sun S."/>
            <person name="Shen X."/>
            <person name="Li Y."/>
            <person name="Li Y."/>
            <person name="Wang S."/>
            <person name="Li R."/>
            <person name="Zhang H."/>
            <person name="Shen G."/>
            <person name="Guo B."/>
            <person name="Wei J."/>
            <person name="Xu J."/>
            <person name="St-Pierre B."/>
            <person name="Chen S."/>
            <person name="Sun C."/>
        </authorList>
    </citation>
    <scope>NUCLEOTIDE SEQUENCE [LARGE SCALE GENOMIC DNA]</scope>
</reference>
<proteinExistence type="predicted"/>
<evidence type="ECO:0000313" key="2">
    <source>
        <dbReference type="Proteomes" id="UP001060085"/>
    </source>
</evidence>
<accession>A0ACC0C1B3</accession>
<sequence length="106" mass="12346">MVGKKIEICHTGTGIPRPYLGPWRVGSVSRNFIPGGYVIRYVSVMEFYGHFEIQKKKPKIRKPNLLQRRFLLLVLPRPKQIRAPIFFFFQNSNEEAGILQERVSSK</sequence>